<proteinExistence type="predicted"/>
<reference evidence="2 3" key="1">
    <citation type="submission" date="2020-08" db="EMBL/GenBank/DDBJ databases">
        <title>Aphidius gifuensis genome sequencing and assembly.</title>
        <authorList>
            <person name="Du Z."/>
        </authorList>
    </citation>
    <scope>NUCLEOTIDE SEQUENCE [LARGE SCALE GENOMIC DNA]</scope>
    <source>
        <strain evidence="2">YNYX2018</strain>
        <tissue evidence="2">Adults</tissue>
    </source>
</reference>
<evidence type="ECO:0000256" key="1">
    <source>
        <dbReference type="SAM" id="Phobius"/>
    </source>
</evidence>
<keyword evidence="1" id="KW-1133">Transmembrane helix</keyword>
<evidence type="ECO:0000313" key="2">
    <source>
        <dbReference type="EMBL" id="KAF7990702.1"/>
    </source>
</evidence>
<feature type="transmembrane region" description="Helical" evidence="1">
    <location>
        <begin position="180"/>
        <end position="200"/>
    </location>
</feature>
<name>A0A834XQF2_APHGI</name>
<keyword evidence="1" id="KW-0812">Transmembrane</keyword>
<protein>
    <submittedName>
        <fullName evidence="2">Uncharacterized protein</fullName>
    </submittedName>
</protein>
<gene>
    <name evidence="2" type="ORF">HCN44_000507</name>
</gene>
<dbReference type="OrthoDB" id="7696636at2759"/>
<accession>A0A834XQF2</accession>
<organism evidence="2 3">
    <name type="scientific">Aphidius gifuensis</name>
    <name type="common">Parasitoid wasp</name>
    <dbReference type="NCBI Taxonomy" id="684658"/>
    <lineage>
        <taxon>Eukaryota</taxon>
        <taxon>Metazoa</taxon>
        <taxon>Ecdysozoa</taxon>
        <taxon>Arthropoda</taxon>
        <taxon>Hexapoda</taxon>
        <taxon>Insecta</taxon>
        <taxon>Pterygota</taxon>
        <taxon>Neoptera</taxon>
        <taxon>Endopterygota</taxon>
        <taxon>Hymenoptera</taxon>
        <taxon>Apocrita</taxon>
        <taxon>Ichneumonoidea</taxon>
        <taxon>Braconidae</taxon>
        <taxon>Aphidiinae</taxon>
        <taxon>Aphidius</taxon>
    </lineage>
</organism>
<feature type="transmembrane region" description="Helical" evidence="1">
    <location>
        <begin position="39"/>
        <end position="59"/>
    </location>
</feature>
<sequence>MYETTVKKSDVESQHSMFHTFCDCHSDELSTLQERAETMYCCLIIIMGFIFFGALPLILKNDTNIKYDNIDTTIITTTTTTPPPLVKSSTSTFKRAKMPRVTLKLRENETIPKMYMEVGITSYKKGNITTSVLANDLSLEGLIFKTPEGTIIPWNEKWPFSKSSSSYGNFKTSYEMTEQLLAILVTLMAVMFLIVCVLILTETKMKKCKFNNIEEALIPERIVSYRRIIIINVNGVETELMD</sequence>
<keyword evidence="3" id="KW-1185">Reference proteome</keyword>
<dbReference type="AlphaFoldDB" id="A0A834XQF2"/>
<evidence type="ECO:0000313" key="3">
    <source>
        <dbReference type="Proteomes" id="UP000639338"/>
    </source>
</evidence>
<dbReference type="Proteomes" id="UP000639338">
    <property type="component" value="Unassembled WGS sequence"/>
</dbReference>
<comment type="caution">
    <text evidence="2">The sequence shown here is derived from an EMBL/GenBank/DDBJ whole genome shotgun (WGS) entry which is preliminary data.</text>
</comment>
<keyword evidence="1" id="KW-0472">Membrane</keyword>
<dbReference type="EMBL" id="JACMRX010000004">
    <property type="protein sequence ID" value="KAF7990702.1"/>
    <property type="molecule type" value="Genomic_DNA"/>
</dbReference>